<protein>
    <submittedName>
        <fullName evidence="1">Uncharacterized protein</fullName>
    </submittedName>
</protein>
<dbReference type="Proteomes" id="UP000255070">
    <property type="component" value="Unassembled WGS sequence"/>
</dbReference>
<name>A0A8B4S932_COMTE</name>
<organism evidence="1 2">
    <name type="scientific">Comamonas testosteroni</name>
    <name type="common">Pseudomonas testosteroni</name>
    <dbReference type="NCBI Taxonomy" id="285"/>
    <lineage>
        <taxon>Bacteria</taxon>
        <taxon>Pseudomonadati</taxon>
        <taxon>Pseudomonadota</taxon>
        <taxon>Betaproteobacteria</taxon>
        <taxon>Burkholderiales</taxon>
        <taxon>Comamonadaceae</taxon>
        <taxon>Comamonas</taxon>
    </lineage>
</organism>
<dbReference type="EMBL" id="UFXL01000001">
    <property type="protein sequence ID" value="SUY78845.1"/>
    <property type="molecule type" value="Genomic_DNA"/>
</dbReference>
<proteinExistence type="predicted"/>
<sequence length="74" mass="8221">MPALPSKPRRHGLRGFFISVANTQRTELHGLRRRPPVHSMPFFAALHAGLRASPTHAKERAMSQTTNPFAVVHA</sequence>
<gene>
    <name evidence="1" type="ORF">NCTC10698_03774</name>
</gene>
<dbReference type="AlphaFoldDB" id="A0A8B4S932"/>
<evidence type="ECO:0000313" key="2">
    <source>
        <dbReference type="Proteomes" id="UP000255070"/>
    </source>
</evidence>
<reference evidence="1 2" key="1">
    <citation type="submission" date="2018-06" db="EMBL/GenBank/DDBJ databases">
        <authorList>
            <consortium name="Pathogen Informatics"/>
            <person name="Doyle S."/>
        </authorList>
    </citation>
    <scope>NUCLEOTIDE SEQUENCE [LARGE SCALE GENOMIC DNA]</scope>
    <source>
        <strain evidence="1 2">NCTC10698</strain>
    </source>
</reference>
<accession>A0A8B4S932</accession>
<keyword evidence="2" id="KW-1185">Reference proteome</keyword>
<comment type="caution">
    <text evidence="1">The sequence shown here is derived from an EMBL/GenBank/DDBJ whole genome shotgun (WGS) entry which is preliminary data.</text>
</comment>
<evidence type="ECO:0000313" key="1">
    <source>
        <dbReference type="EMBL" id="SUY78845.1"/>
    </source>
</evidence>